<keyword evidence="3" id="KW-1185">Reference proteome</keyword>
<dbReference type="AlphaFoldDB" id="A0A1W1HDX5"/>
<dbReference type="SUPFAM" id="SSF47162">
    <property type="entry name" value="Apolipoprotein"/>
    <property type="match status" value="1"/>
</dbReference>
<feature type="transmembrane region" description="Helical" evidence="1">
    <location>
        <begin position="167"/>
        <end position="187"/>
    </location>
</feature>
<organism evidence="2 3">
    <name type="scientific">Desulfamplus magnetovallimortis</name>
    <dbReference type="NCBI Taxonomy" id="1246637"/>
    <lineage>
        <taxon>Bacteria</taxon>
        <taxon>Pseudomonadati</taxon>
        <taxon>Thermodesulfobacteriota</taxon>
        <taxon>Desulfobacteria</taxon>
        <taxon>Desulfobacterales</taxon>
        <taxon>Desulfobacteraceae</taxon>
        <taxon>Desulfamplus</taxon>
    </lineage>
</organism>
<evidence type="ECO:0000256" key="1">
    <source>
        <dbReference type="SAM" id="Phobius"/>
    </source>
</evidence>
<proteinExistence type="predicted"/>
<keyword evidence="1" id="KW-1133">Transmembrane helix</keyword>
<name>A0A1W1HDX5_9BACT</name>
<dbReference type="STRING" id="1246637.MTBBW1_2380003"/>
<protein>
    <submittedName>
        <fullName evidence="2">Uncharacterized protein</fullName>
    </submittedName>
</protein>
<sequence>MHVLSPFYFEIAILRLDGYTHVNKREKTMEVNEMKLSVLILKWTMGLWLITQTVIPVTLYAVEIAPRITDREITDKLTRLEVGQDALRSEMKSGQEALSVRISDLRAEMKSSQEALRAEMKSSQEALRAEMKSSQEALRAEMKTGLEAIGKRMDDLSARQADTNATMLVLFTSLIALIVALFGYILWDRRTMMKPVAEKLHRFEHEVISDLDLNHAEGSLLRRQLNVMKKFAAKNSEFAEIMQGEALL</sequence>
<evidence type="ECO:0000313" key="2">
    <source>
        <dbReference type="EMBL" id="SLM30679.1"/>
    </source>
</evidence>
<keyword evidence="1" id="KW-0812">Transmembrane</keyword>
<reference evidence="2 3" key="1">
    <citation type="submission" date="2017-03" db="EMBL/GenBank/DDBJ databases">
        <authorList>
            <person name="Afonso C.L."/>
            <person name="Miller P.J."/>
            <person name="Scott M.A."/>
            <person name="Spackman E."/>
            <person name="Goraichik I."/>
            <person name="Dimitrov K.M."/>
            <person name="Suarez D.L."/>
            <person name="Swayne D.E."/>
        </authorList>
    </citation>
    <scope>NUCLEOTIDE SEQUENCE [LARGE SCALE GENOMIC DNA]</scope>
    <source>
        <strain evidence="2">PRJEB14757</strain>
    </source>
</reference>
<dbReference type="OrthoDB" id="5419575at2"/>
<keyword evidence="1" id="KW-0472">Membrane</keyword>
<dbReference type="EMBL" id="FWEV01000155">
    <property type="protein sequence ID" value="SLM30679.1"/>
    <property type="molecule type" value="Genomic_DNA"/>
</dbReference>
<dbReference type="Proteomes" id="UP000191931">
    <property type="component" value="Unassembled WGS sequence"/>
</dbReference>
<evidence type="ECO:0000313" key="3">
    <source>
        <dbReference type="Proteomes" id="UP000191931"/>
    </source>
</evidence>
<accession>A0A1W1HDX5</accession>
<gene>
    <name evidence="2" type="ORF">MTBBW1_2380003</name>
</gene>